<keyword evidence="3 8" id="KW-0238">DNA-binding</keyword>
<accession>A2FMR7</accession>
<dbReference type="InParanoid" id="A2FMR7"/>
<evidence type="ECO:0000256" key="3">
    <source>
        <dbReference type="ARBA" id="ARBA00023125"/>
    </source>
</evidence>
<dbReference type="SMR" id="A2FMR7"/>
<reference evidence="8" key="2">
    <citation type="journal article" date="2007" name="Science">
        <title>Draft genome sequence of the sexually transmitted pathogen Trichomonas vaginalis.</title>
        <authorList>
            <person name="Carlton J.M."/>
            <person name="Hirt R.P."/>
            <person name="Silva J.C."/>
            <person name="Delcher A.L."/>
            <person name="Schatz M."/>
            <person name="Zhao Q."/>
            <person name="Wortman J.R."/>
            <person name="Bidwell S.L."/>
            <person name="Alsmark U.C.M."/>
            <person name="Besteiro S."/>
            <person name="Sicheritz-Ponten T."/>
            <person name="Noel C.J."/>
            <person name="Dacks J.B."/>
            <person name="Foster P.G."/>
            <person name="Simillion C."/>
            <person name="Van de Peer Y."/>
            <person name="Miranda-Saavedra D."/>
            <person name="Barton G.J."/>
            <person name="Westrop G.D."/>
            <person name="Mueller S."/>
            <person name="Dessi D."/>
            <person name="Fiori P.L."/>
            <person name="Ren Q."/>
            <person name="Paulsen I."/>
            <person name="Zhang H."/>
            <person name="Bastida-Corcuera F.D."/>
            <person name="Simoes-Barbosa A."/>
            <person name="Brown M.T."/>
            <person name="Hayes R.D."/>
            <person name="Mukherjee M."/>
            <person name="Okumura C.Y."/>
            <person name="Schneider R."/>
            <person name="Smith A.J."/>
            <person name="Vanacova S."/>
            <person name="Villalvazo M."/>
            <person name="Haas B.J."/>
            <person name="Pertea M."/>
            <person name="Feldblyum T.V."/>
            <person name="Utterback T.R."/>
            <person name="Shu C.L."/>
            <person name="Osoegawa K."/>
            <person name="de Jong P.J."/>
            <person name="Hrdy I."/>
            <person name="Horvathova L."/>
            <person name="Zubacova Z."/>
            <person name="Dolezal P."/>
            <person name="Malik S.B."/>
            <person name="Logsdon J.M. Jr."/>
            <person name="Henze K."/>
            <person name="Gupta A."/>
            <person name="Wang C.C."/>
            <person name="Dunne R.L."/>
            <person name="Upcroft J.A."/>
            <person name="Upcroft P."/>
            <person name="White O."/>
            <person name="Salzberg S.L."/>
            <person name="Tang P."/>
            <person name="Chiu C.-H."/>
            <person name="Lee Y.-S."/>
            <person name="Embley T.M."/>
            <person name="Coombs G.H."/>
            <person name="Mottram J.C."/>
            <person name="Tachezy J."/>
            <person name="Fraser-Liggett C.M."/>
            <person name="Johnson P.J."/>
        </authorList>
    </citation>
    <scope>NUCLEOTIDE SEQUENCE [LARGE SCALE GENOMIC DNA]</scope>
    <source>
        <strain evidence="8">G3</strain>
    </source>
</reference>
<dbReference type="InterPro" id="IPR051575">
    <property type="entry name" value="Myb-like_DNA-bd"/>
</dbReference>
<keyword evidence="2" id="KW-0805">Transcription regulation</keyword>
<dbReference type="EMBL" id="DS113892">
    <property type="protein sequence ID" value="EAX93781.1"/>
    <property type="molecule type" value="Genomic_DNA"/>
</dbReference>
<proteinExistence type="predicted"/>
<dbReference type="KEGG" id="tva:4751505"/>
<dbReference type="PANTHER" id="PTHR46621:SF1">
    <property type="entry name" value="SNRNA-ACTIVATING PROTEIN COMPLEX SUBUNIT 4"/>
    <property type="match status" value="1"/>
</dbReference>
<evidence type="ECO:0000259" key="7">
    <source>
        <dbReference type="PROSITE" id="PS51294"/>
    </source>
</evidence>
<dbReference type="Proteomes" id="UP000001542">
    <property type="component" value="Unassembled WGS sequence"/>
</dbReference>
<evidence type="ECO:0000256" key="1">
    <source>
        <dbReference type="ARBA" id="ARBA00022737"/>
    </source>
</evidence>
<dbReference type="GO" id="GO:0006355">
    <property type="term" value="P:regulation of DNA-templated transcription"/>
    <property type="evidence" value="ECO:0000318"/>
    <property type="project" value="GO_Central"/>
</dbReference>
<dbReference type="RefSeq" id="XP_001306711.1">
    <property type="nucleotide sequence ID" value="XM_001306710.1"/>
</dbReference>
<name>A2FMR7_TRIV3</name>
<gene>
    <name evidence="8" type="ORF">TVAG_339040</name>
</gene>
<reference evidence="8" key="1">
    <citation type="submission" date="2006-10" db="EMBL/GenBank/DDBJ databases">
        <authorList>
            <person name="Amadeo P."/>
            <person name="Zhao Q."/>
            <person name="Wortman J."/>
            <person name="Fraser-Liggett C."/>
            <person name="Carlton J."/>
        </authorList>
    </citation>
    <scope>NUCLEOTIDE SEQUENCE</scope>
    <source>
        <strain evidence="8">G3</strain>
    </source>
</reference>
<dbReference type="GO" id="GO:0000981">
    <property type="term" value="F:DNA-binding transcription factor activity, RNA polymerase II-specific"/>
    <property type="evidence" value="ECO:0000318"/>
    <property type="project" value="GO_Central"/>
</dbReference>
<feature type="domain" description="HTH myb-type" evidence="7">
    <location>
        <begin position="66"/>
        <end position="116"/>
    </location>
</feature>
<evidence type="ECO:0000256" key="5">
    <source>
        <dbReference type="ARBA" id="ARBA00023242"/>
    </source>
</evidence>
<dbReference type="GO" id="GO:0000978">
    <property type="term" value="F:RNA polymerase II cis-regulatory region sequence-specific DNA binding"/>
    <property type="evidence" value="ECO:0000318"/>
    <property type="project" value="GO_Central"/>
</dbReference>
<dbReference type="Pfam" id="PF13921">
    <property type="entry name" value="Myb_DNA-bind_6"/>
    <property type="match status" value="1"/>
</dbReference>
<dbReference type="PANTHER" id="PTHR46621">
    <property type="entry name" value="SNRNA-ACTIVATING PROTEIN COMPLEX SUBUNIT 4"/>
    <property type="match status" value="1"/>
</dbReference>
<dbReference type="InterPro" id="IPR001005">
    <property type="entry name" value="SANT/Myb"/>
</dbReference>
<dbReference type="VEuPathDB" id="TrichDB:TVAGG3_0300190"/>
<evidence type="ECO:0000259" key="6">
    <source>
        <dbReference type="PROSITE" id="PS50090"/>
    </source>
</evidence>
<keyword evidence="1" id="KW-0677">Repeat</keyword>
<dbReference type="STRING" id="5722.A2FMR7"/>
<dbReference type="eggNOG" id="KOG0048">
    <property type="taxonomic scope" value="Eukaryota"/>
</dbReference>
<evidence type="ECO:0000256" key="4">
    <source>
        <dbReference type="ARBA" id="ARBA00023163"/>
    </source>
</evidence>
<dbReference type="PROSITE" id="PS50090">
    <property type="entry name" value="MYB_LIKE"/>
    <property type="match status" value="2"/>
</dbReference>
<evidence type="ECO:0000313" key="8">
    <source>
        <dbReference type="EMBL" id="EAX93781.1"/>
    </source>
</evidence>
<keyword evidence="9" id="KW-1185">Reference proteome</keyword>
<dbReference type="GO" id="GO:0005634">
    <property type="term" value="C:nucleus"/>
    <property type="evidence" value="ECO:0000318"/>
    <property type="project" value="GO_Central"/>
</dbReference>
<evidence type="ECO:0000313" key="9">
    <source>
        <dbReference type="Proteomes" id="UP000001542"/>
    </source>
</evidence>
<dbReference type="FunFam" id="1.10.10.60:FF:000010">
    <property type="entry name" value="Transcriptional activator Myb isoform A"/>
    <property type="match status" value="1"/>
</dbReference>
<feature type="domain" description="Myb-like" evidence="6">
    <location>
        <begin position="62"/>
        <end position="112"/>
    </location>
</feature>
<evidence type="ECO:0000256" key="2">
    <source>
        <dbReference type="ARBA" id="ARBA00023015"/>
    </source>
</evidence>
<dbReference type="VEuPathDB" id="TrichDB:TVAG_339040"/>
<dbReference type="SUPFAM" id="SSF46689">
    <property type="entry name" value="Homeodomain-like"/>
    <property type="match status" value="1"/>
</dbReference>
<dbReference type="InterPro" id="IPR017930">
    <property type="entry name" value="Myb_dom"/>
</dbReference>
<dbReference type="OrthoDB" id="2143914at2759"/>
<organism evidence="8 9">
    <name type="scientific">Trichomonas vaginalis (strain ATCC PRA-98 / G3)</name>
    <dbReference type="NCBI Taxonomy" id="412133"/>
    <lineage>
        <taxon>Eukaryota</taxon>
        <taxon>Metamonada</taxon>
        <taxon>Parabasalia</taxon>
        <taxon>Trichomonadida</taxon>
        <taxon>Trichomonadidae</taxon>
        <taxon>Trichomonas</taxon>
    </lineage>
</organism>
<feature type="domain" description="HTH myb-type" evidence="7">
    <location>
        <begin position="10"/>
        <end position="65"/>
    </location>
</feature>
<dbReference type="InterPro" id="IPR009057">
    <property type="entry name" value="Homeodomain-like_sf"/>
</dbReference>
<protein>
    <submittedName>
        <fullName evidence="8">Myb-like DNA-binding domain containing protein</fullName>
    </submittedName>
</protein>
<dbReference type="Gene3D" id="1.10.10.60">
    <property type="entry name" value="Homeodomain-like"/>
    <property type="match status" value="2"/>
</dbReference>
<keyword evidence="4" id="KW-0804">Transcription</keyword>
<feature type="domain" description="Myb-like" evidence="6">
    <location>
        <begin position="10"/>
        <end position="61"/>
    </location>
</feature>
<keyword evidence="5" id="KW-0539">Nucleus</keyword>
<dbReference type="SMART" id="SM00717">
    <property type="entry name" value="SANT"/>
    <property type="match status" value="2"/>
</dbReference>
<dbReference type="PROSITE" id="PS51294">
    <property type="entry name" value="HTH_MYB"/>
    <property type="match status" value="2"/>
</dbReference>
<dbReference type="AlphaFoldDB" id="A2FMR7"/>
<sequence>MEAIYEQPSHNGMKRQKFTADEDTQLINLVNIYGTHSWKNVSKHMKNRTTRQCRERYNNYLSPSIKNGPWTQQEDILLISKVKTMGPTWCKIVSFFPTRSDVNIKNRYAYLVSKGRARALKHAIKNTKPKPKPIQAESSVELFNYALDNIDSSLTEKIFASDSIFDFDSIDLYP</sequence>
<dbReference type="CDD" id="cd00167">
    <property type="entry name" value="SANT"/>
    <property type="match status" value="2"/>
</dbReference>